<evidence type="ECO:0000256" key="4">
    <source>
        <dbReference type="ARBA" id="ARBA00023295"/>
    </source>
</evidence>
<gene>
    <name evidence="9" type="ORF">D9611_001115</name>
    <name evidence="10" type="ORF">D9611_001120</name>
</gene>
<comment type="caution">
    <text evidence="10">The sequence shown here is derived from an EMBL/GenBank/DDBJ whole genome shotgun (WGS) entry which is preliminary data.</text>
</comment>
<evidence type="ECO:0000256" key="6">
    <source>
        <dbReference type="RuleBase" id="RU361174"/>
    </source>
</evidence>
<evidence type="ECO:0000259" key="8">
    <source>
        <dbReference type="PROSITE" id="PS51760"/>
    </source>
</evidence>
<name>A0A8H5CIN5_9AGAR</name>
<evidence type="ECO:0000313" key="11">
    <source>
        <dbReference type="Proteomes" id="UP000541558"/>
    </source>
</evidence>
<evidence type="ECO:0000256" key="2">
    <source>
        <dbReference type="ARBA" id="ARBA00022801"/>
    </source>
</evidence>
<evidence type="ECO:0000256" key="1">
    <source>
        <dbReference type="ARBA" id="ARBA00007495"/>
    </source>
</evidence>
<evidence type="ECO:0000256" key="5">
    <source>
        <dbReference type="ARBA" id="ARBA00023326"/>
    </source>
</evidence>
<dbReference type="GO" id="GO:0000272">
    <property type="term" value="P:polysaccharide catabolic process"/>
    <property type="evidence" value="ECO:0007669"/>
    <property type="project" value="UniProtKB-KW"/>
</dbReference>
<keyword evidence="4 6" id="KW-0326">Glycosidase</keyword>
<dbReference type="SMART" id="SM00633">
    <property type="entry name" value="Glyco_10"/>
    <property type="match status" value="1"/>
</dbReference>
<dbReference type="PRINTS" id="PR00134">
    <property type="entry name" value="GLHYDRLASE10"/>
</dbReference>
<dbReference type="EMBL" id="JAACJK010000001">
    <property type="protein sequence ID" value="KAF5341862.1"/>
    <property type="molecule type" value="Genomic_DNA"/>
</dbReference>
<evidence type="ECO:0000256" key="7">
    <source>
        <dbReference type="SAM" id="SignalP"/>
    </source>
</evidence>
<dbReference type="Pfam" id="PF00331">
    <property type="entry name" value="Glyco_hydro_10"/>
    <property type="match status" value="1"/>
</dbReference>
<evidence type="ECO:0000256" key="3">
    <source>
        <dbReference type="ARBA" id="ARBA00023277"/>
    </source>
</evidence>
<feature type="chain" id="PRO_5044691223" description="Beta-xylanase" evidence="7">
    <location>
        <begin position="25"/>
        <end position="338"/>
    </location>
</feature>
<dbReference type="PANTHER" id="PTHR31490:SF76">
    <property type="entry name" value="ENDO-1,4-BETA-XYLANASE C"/>
    <property type="match status" value="1"/>
</dbReference>
<dbReference type="EMBL" id="JAACJK010000001">
    <property type="protein sequence ID" value="KAF5342395.1"/>
    <property type="molecule type" value="Genomic_DNA"/>
</dbReference>
<sequence length="338" mass="37189">MLFSTSQTFLGLTVLSSLVVPGNGFLDAKMKGRGKVYLGSILDGNTISDTSITNVLKSEFGAITAEYSWKWPRIQPTQGVFDFNASDSVLNWAVANGKIIRGHTLVWHQNIPQWVDAVTDKPTLTSIIQTHINVVVGRYRGKVYAWDVVNEVFEEDGNFRNSVFYRVLQEDFIDIAFRAARAADPAAKLYIGEYNLDYAGPKIDALLALVSRLRARGVPIDGIGSQSHLTLGNTAAVPAQLQRLALTNLDIAVTELDIRIPKPVDATKLAAQQAAYASVTRACLSIPKCVGITVWGVSDRYSWVDATLPTFDSPLAWDDDYRKKAAYNGIEYALDNEL</sequence>
<protein>
    <recommendedName>
        <fullName evidence="6">Beta-xylanase</fullName>
        <ecNumber evidence="6">3.2.1.8</ecNumber>
    </recommendedName>
</protein>
<dbReference type="InterPro" id="IPR044846">
    <property type="entry name" value="GH10"/>
</dbReference>
<evidence type="ECO:0000313" key="9">
    <source>
        <dbReference type="EMBL" id="KAF5341862.1"/>
    </source>
</evidence>
<dbReference type="SUPFAM" id="SSF51445">
    <property type="entry name" value="(Trans)glycosidases"/>
    <property type="match status" value="1"/>
</dbReference>
<keyword evidence="5 6" id="KW-0624">Polysaccharide degradation</keyword>
<dbReference type="Gene3D" id="3.20.20.80">
    <property type="entry name" value="Glycosidases"/>
    <property type="match status" value="1"/>
</dbReference>
<dbReference type="OrthoDB" id="1650875at2759"/>
<dbReference type="PROSITE" id="PS51760">
    <property type="entry name" value="GH10_2"/>
    <property type="match status" value="1"/>
</dbReference>
<keyword evidence="2 6" id="KW-0378">Hydrolase</keyword>
<accession>A0A8H5CIN5</accession>
<keyword evidence="3 6" id="KW-0119">Carbohydrate metabolism</keyword>
<dbReference type="InterPro" id="IPR001000">
    <property type="entry name" value="GH10_dom"/>
</dbReference>
<keyword evidence="11" id="KW-1185">Reference proteome</keyword>
<dbReference type="PANTHER" id="PTHR31490">
    <property type="entry name" value="GLYCOSYL HYDROLASE"/>
    <property type="match status" value="1"/>
</dbReference>
<reference evidence="10 11" key="1">
    <citation type="journal article" date="2020" name="ISME J.">
        <title>Uncovering the hidden diversity of litter-decomposition mechanisms in mushroom-forming fungi.</title>
        <authorList>
            <person name="Floudas D."/>
            <person name="Bentzer J."/>
            <person name="Ahren D."/>
            <person name="Johansson T."/>
            <person name="Persson P."/>
            <person name="Tunlid A."/>
        </authorList>
    </citation>
    <scope>NUCLEOTIDE SEQUENCE [LARGE SCALE GENOMIC DNA]</scope>
    <source>
        <strain evidence="10 11">CBS 175.51</strain>
    </source>
</reference>
<feature type="signal peptide" evidence="7">
    <location>
        <begin position="1"/>
        <end position="24"/>
    </location>
</feature>
<comment type="similarity">
    <text evidence="1 6">Belongs to the glycosyl hydrolase 10 (cellulase F) family.</text>
</comment>
<evidence type="ECO:0000313" key="10">
    <source>
        <dbReference type="EMBL" id="KAF5342395.1"/>
    </source>
</evidence>
<dbReference type="Proteomes" id="UP000541558">
    <property type="component" value="Unassembled WGS sequence"/>
</dbReference>
<dbReference type="GO" id="GO:0031176">
    <property type="term" value="F:endo-1,4-beta-xylanase activity"/>
    <property type="evidence" value="ECO:0007669"/>
    <property type="project" value="UniProtKB-EC"/>
</dbReference>
<keyword evidence="7" id="KW-0732">Signal</keyword>
<dbReference type="AlphaFoldDB" id="A0A8H5CIN5"/>
<dbReference type="InterPro" id="IPR017853">
    <property type="entry name" value="GH"/>
</dbReference>
<dbReference type="EC" id="3.2.1.8" evidence="6"/>
<organism evidence="10 11">
    <name type="scientific">Ephemerocybe angulata</name>
    <dbReference type="NCBI Taxonomy" id="980116"/>
    <lineage>
        <taxon>Eukaryota</taxon>
        <taxon>Fungi</taxon>
        <taxon>Dikarya</taxon>
        <taxon>Basidiomycota</taxon>
        <taxon>Agaricomycotina</taxon>
        <taxon>Agaricomycetes</taxon>
        <taxon>Agaricomycetidae</taxon>
        <taxon>Agaricales</taxon>
        <taxon>Agaricineae</taxon>
        <taxon>Psathyrellaceae</taxon>
        <taxon>Ephemerocybe</taxon>
    </lineage>
</organism>
<comment type="catalytic activity">
    <reaction evidence="6">
        <text>Endohydrolysis of (1-&gt;4)-beta-D-xylosidic linkages in xylans.</text>
        <dbReference type="EC" id="3.2.1.8"/>
    </reaction>
</comment>
<proteinExistence type="inferred from homology"/>
<feature type="domain" description="GH10" evidence="8">
    <location>
        <begin position="27"/>
        <end position="333"/>
    </location>
</feature>